<feature type="transmembrane region" description="Helical" evidence="1">
    <location>
        <begin position="12"/>
        <end position="36"/>
    </location>
</feature>
<dbReference type="AlphaFoldDB" id="A0A7G8AFL4"/>
<feature type="transmembrane region" description="Helical" evidence="1">
    <location>
        <begin position="86"/>
        <end position="108"/>
    </location>
</feature>
<sequence length="122" mass="13841">MSSLSSTSSDIYLSISKLFISVISFLLYLCFFFSIASLDSCVRYEYMLAILLMTICTLAILRSSVRLTVILFLFVAIFLLQTKSNLSTPLLCFFATLLSIIYAINLYFAKNSLKTRRKLAEI</sequence>
<feature type="transmembrane region" description="Helical" evidence="1">
    <location>
        <begin position="48"/>
        <end position="80"/>
    </location>
</feature>
<keyword evidence="1" id="KW-1133">Transmembrane helix</keyword>
<name>A0A7G8AFL4_9LACO</name>
<organism evidence="2">
    <name type="scientific">Levilactobacillus zymae</name>
    <dbReference type="NCBI Taxonomy" id="267363"/>
    <lineage>
        <taxon>Bacteria</taxon>
        <taxon>Bacillati</taxon>
        <taxon>Bacillota</taxon>
        <taxon>Bacilli</taxon>
        <taxon>Lactobacillales</taxon>
        <taxon>Lactobacillaceae</taxon>
        <taxon>Levilactobacillus</taxon>
    </lineage>
</organism>
<protein>
    <submittedName>
        <fullName evidence="2">Unknow</fullName>
    </submittedName>
</protein>
<accession>A0A7G8AFL4</accession>
<evidence type="ECO:0000313" key="2">
    <source>
        <dbReference type="EMBL" id="QNI18405.1"/>
    </source>
</evidence>
<dbReference type="EMBL" id="MT436440">
    <property type="protein sequence ID" value="QNI18405.1"/>
    <property type="molecule type" value="Genomic_DNA"/>
</dbReference>
<geneLocation type="plasmid" evidence="2">
    <name>pHG1</name>
</geneLocation>
<keyword evidence="2" id="KW-0614">Plasmid</keyword>
<evidence type="ECO:0000256" key="1">
    <source>
        <dbReference type="SAM" id="Phobius"/>
    </source>
</evidence>
<keyword evidence="1" id="KW-0812">Transmembrane</keyword>
<reference evidence="2" key="1">
    <citation type="submission" date="2020-05" db="EMBL/GenBank/DDBJ databases">
        <title>Construction of shuttle vector based on a small cryptic plasmid from Lactobacillus zymae GU240.</title>
        <authorList>
            <person name="Le H.G."/>
            <person name="Kim J.H."/>
        </authorList>
    </citation>
    <scope>NUCLEOTIDE SEQUENCE</scope>
    <source>
        <strain evidence="2">GU240</strain>
        <plasmid evidence="2">pHG1</plasmid>
    </source>
</reference>
<keyword evidence="1" id="KW-0472">Membrane</keyword>
<proteinExistence type="predicted"/>